<dbReference type="GO" id="GO:0016020">
    <property type="term" value="C:membrane"/>
    <property type="evidence" value="ECO:0007669"/>
    <property type="project" value="UniProtKB-SubCell"/>
</dbReference>
<feature type="domain" description="Malectin-like" evidence="2">
    <location>
        <begin position="23"/>
        <end position="345"/>
    </location>
</feature>
<evidence type="ECO:0000259" key="2">
    <source>
        <dbReference type="Pfam" id="PF12819"/>
    </source>
</evidence>
<reference evidence="3 4" key="1">
    <citation type="submission" date="2024-02" db="EMBL/GenBank/DDBJ databases">
        <authorList>
            <person name="Vignale AGUSTIN F."/>
            <person name="Sosa J E."/>
            <person name="Modenutti C."/>
        </authorList>
    </citation>
    <scope>NUCLEOTIDE SEQUENCE [LARGE SCALE GENOMIC DNA]</scope>
</reference>
<protein>
    <recommendedName>
        <fullName evidence="2">Malectin-like domain-containing protein</fullName>
    </recommendedName>
</protein>
<evidence type="ECO:0000313" key="3">
    <source>
        <dbReference type="EMBL" id="CAK9176549.1"/>
    </source>
</evidence>
<comment type="subcellular location">
    <subcellularLocation>
        <location evidence="1">Membrane</location>
        <topology evidence="1">Single-pass membrane protein</topology>
    </subcellularLocation>
</comment>
<dbReference type="EMBL" id="CAUOFW020006835">
    <property type="protein sequence ID" value="CAK9176549.1"/>
    <property type="molecule type" value="Genomic_DNA"/>
</dbReference>
<dbReference type="PANTHER" id="PTHR45631">
    <property type="entry name" value="OS07G0107800 PROTEIN-RELATED"/>
    <property type="match status" value="1"/>
</dbReference>
<organism evidence="3 4">
    <name type="scientific">Ilex paraguariensis</name>
    <name type="common">yerba mate</name>
    <dbReference type="NCBI Taxonomy" id="185542"/>
    <lineage>
        <taxon>Eukaryota</taxon>
        <taxon>Viridiplantae</taxon>
        <taxon>Streptophyta</taxon>
        <taxon>Embryophyta</taxon>
        <taxon>Tracheophyta</taxon>
        <taxon>Spermatophyta</taxon>
        <taxon>Magnoliopsida</taxon>
        <taxon>eudicotyledons</taxon>
        <taxon>Gunneridae</taxon>
        <taxon>Pentapetalae</taxon>
        <taxon>asterids</taxon>
        <taxon>campanulids</taxon>
        <taxon>Aquifoliales</taxon>
        <taxon>Aquifoliaceae</taxon>
        <taxon>Ilex</taxon>
    </lineage>
</organism>
<proteinExistence type="predicted"/>
<dbReference type="PANTHER" id="PTHR45631:SF44">
    <property type="entry name" value="CARBOHYDRATE-BINDING PROTEIN OF THE ER PROTEIN"/>
    <property type="match status" value="1"/>
</dbReference>
<accession>A0ABC8U8D9</accession>
<comment type="caution">
    <text evidence="3">The sequence shown here is derived from an EMBL/GenBank/DDBJ whole genome shotgun (WGS) entry which is preliminary data.</text>
</comment>
<gene>
    <name evidence="3" type="ORF">ILEXP_LOCUS46401</name>
</gene>
<dbReference type="Pfam" id="PF12819">
    <property type="entry name" value="Malectin_like"/>
    <property type="match status" value="1"/>
</dbReference>
<keyword evidence="4" id="KW-1185">Reference proteome</keyword>
<dbReference type="Proteomes" id="UP001642360">
    <property type="component" value="Unassembled WGS sequence"/>
</dbReference>
<dbReference type="InterPro" id="IPR024788">
    <property type="entry name" value="Malectin-like_Carb-bd_dom"/>
</dbReference>
<sequence length="467" mass="52476">MSIVLFVAKTSFSFVETLGWYSIDCGTDELRIGDDLIVWESDEDYTQTGTNNLVLEKQPLEEMNTLRFFPNRAEQNCYIVPAYKQTLRYLVRVGFYYGNYDNLSNFPTFDLYIDNEKWATVDTSSTGGGPVYHEAIYVTHGSGYFKICVKQTREGEVPFVSLIQVVPLWANLYPKMETNATFHLLTRTNLGGDEVRYSGVYLDEKYNRIWTKGSTPLNCVNVPTLPDSNSVTENDPPYTVLLDSIQSNNSDPIILTVDLPQRTPQPAYFVFYFTENIQRSPNVTRTMLIKINDQNDEIVAAPDFGKNKVVTMYPVMVEGPTINITLAPNNGSTLPPLIAGMEVFTRTNAIQDHDKSSSTGTLEYFSFAYRTMLIKINDQNEEIVAAPDFGKNKVVTMYPVVVEGPTINITLAPNNGSTLPPLIAGMEVFTRTNAIQDHDKSSSTGTLEYFSFAYRLVCNLCLVVVLI</sequence>
<evidence type="ECO:0000313" key="4">
    <source>
        <dbReference type="Proteomes" id="UP001642360"/>
    </source>
</evidence>
<dbReference type="AlphaFoldDB" id="A0ABC8U8D9"/>
<name>A0ABC8U8D9_9AQUA</name>
<evidence type="ECO:0000256" key="1">
    <source>
        <dbReference type="ARBA" id="ARBA00004167"/>
    </source>
</evidence>